<evidence type="ECO:0000256" key="5">
    <source>
        <dbReference type="ARBA" id="ARBA00022448"/>
    </source>
</evidence>
<gene>
    <name evidence="14" type="ORF">H9704_08130</name>
</gene>
<dbReference type="PIRSF" id="PIRSF006603">
    <property type="entry name" value="DinF"/>
    <property type="match status" value="1"/>
</dbReference>
<dbReference type="Proteomes" id="UP000823910">
    <property type="component" value="Unassembled WGS sequence"/>
</dbReference>
<evidence type="ECO:0000256" key="6">
    <source>
        <dbReference type="ARBA" id="ARBA00022449"/>
    </source>
</evidence>
<feature type="transmembrane region" description="Helical" evidence="13">
    <location>
        <begin position="20"/>
        <end position="40"/>
    </location>
</feature>
<sequence length="453" mass="48814">MSMVKKGDGEQKLLFSNRDLGRLIFPLIVEQILAVSVGMVDTVMVSSAGEAATSGVSLVDMINVLFINIFAAVATGGAVISSQYLGQKKMRRACEAADQLVLITGLLAVVIMGGSILFRRQLLTLLYGKVAEDVMANALIYLILSALSYPFLAVYNSCAALFRSMGNSKISMEASIVMNVINVIGDYTLIFIFHWGAAGAAAASLVSRMIACFILLYRLSNKSLDIHIGVSRRINIPMIRRILHIGIPNGVENSIFQLGRVLVVGIIAMFGTSQIAANAIANNLDSLGVLPGQAMSLAIITVIGRCVGAGDFSQAEYYAKKMMKIAYLINGLCCLGVILTLPLTLSLYGVTDEAREIGRLLVIIHSGCAILFWPASFCLANVLRAANDVRFPMCASILSMVIFRIGSSYVLAVGMNMGAVGVWIAMVADWIVRAACFIRRYMGGKWKTFYRAA</sequence>
<feature type="transmembrane region" description="Helical" evidence="13">
    <location>
        <begin position="261"/>
        <end position="281"/>
    </location>
</feature>
<dbReference type="GO" id="GO:0005886">
    <property type="term" value="C:plasma membrane"/>
    <property type="evidence" value="ECO:0007669"/>
    <property type="project" value="UniProtKB-SubCell"/>
</dbReference>
<comment type="similarity">
    <text evidence="3">Belongs to the multi antimicrobial extrusion (MATE) (TC 2.A.66.1) family.</text>
</comment>
<keyword evidence="5" id="KW-0813">Transport</keyword>
<feature type="transmembrane region" description="Helical" evidence="13">
    <location>
        <begin position="138"/>
        <end position="162"/>
    </location>
</feature>
<comment type="function">
    <text evidence="1">Multidrug efflux pump.</text>
</comment>
<keyword evidence="7" id="KW-1003">Cell membrane</keyword>
<protein>
    <recommendedName>
        <fullName evidence="4">Probable multidrug resistance protein NorM</fullName>
    </recommendedName>
    <alternativeName>
        <fullName evidence="12">Multidrug-efflux transporter</fullName>
    </alternativeName>
</protein>
<evidence type="ECO:0000313" key="14">
    <source>
        <dbReference type="EMBL" id="HJC06109.1"/>
    </source>
</evidence>
<dbReference type="AlphaFoldDB" id="A0A9D2N0X9"/>
<proteinExistence type="inferred from homology"/>
<dbReference type="GO" id="GO:0006811">
    <property type="term" value="P:monoatomic ion transport"/>
    <property type="evidence" value="ECO:0007669"/>
    <property type="project" value="UniProtKB-KW"/>
</dbReference>
<feature type="transmembrane region" description="Helical" evidence="13">
    <location>
        <begin position="360"/>
        <end position="383"/>
    </location>
</feature>
<evidence type="ECO:0000256" key="2">
    <source>
        <dbReference type="ARBA" id="ARBA00004651"/>
    </source>
</evidence>
<dbReference type="PANTHER" id="PTHR43298">
    <property type="entry name" value="MULTIDRUG RESISTANCE PROTEIN NORM-RELATED"/>
    <property type="match status" value="1"/>
</dbReference>
<evidence type="ECO:0000256" key="4">
    <source>
        <dbReference type="ARBA" id="ARBA00020268"/>
    </source>
</evidence>
<evidence type="ECO:0000256" key="11">
    <source>
        <dbReference type="ARBA" id="ARBA00023136"/>
    </source>
</evidence>
<feature type="transmembrane region" description="Helical" evidence="13">
    <location>
        <begin position="293"/>
        <end position="313"/>
    </location>
</feature>
<evidence type="ECO:0000256" key="7">
    <source>
        <dbReference type="ARBA" id="ARBA00022475"/>
    </source>
</evidence>
<accession>A0A9D2N0X9</accession>
<evidence type="ECO:0000256" key="12">
    <source>
        <dbReference type="ARBA" id="ARBA00031636"/>
    </source>
</evidence>
<dbReference type="PANTHER" id="PTHR43298:SF2">
    <property type="entry name" value="FMN_FAD EXPORTER YEEO-RELATED"/>
    <property type="match status" value="1"/>
</dbReference>
<keyword evidence="11 13" id="KW-0472">Membrane</keyword>
<reference evidence="14" key="2">
    <citation type="submission" date="2021-04" db="EMBL/GenBank/DDBJ databases">
        <authorList>
            <person name="Gilroy R."/>
        </authorList>
    </citation>
    <scope>NUCLEOTIDE SEQUENCE</scope>
    <source>
        <strain evidence="14">CHK180-15479</strain>
    </source>
</reference>
<dbReference type="InterPro" id="IPR050222">
    <property type="entry name" value="MATE_MdtK"/>
</dbReference>
<comment type="caution">
    <text evidence="14">The sequence shown here is derived from an EMBL/GenBank/DDBJ whole genome shotgun (WGS) entry which is preliminary data.</text>
</comment>
<organism evidence="14 15">
    <name type="scientific">Candidatus Enterocloster excrementipullorum</name>
    <dbReference type="NCBI Taxonomy" id="2838559"/>
    <lineage>
        <taxon>Bacteria</taxon>
        <taxon>Bacillati</taxon>
        <taxon>Bacillota</taxon>
        <taxon>Clostridia</taxon>
        <taxon>Lachnospirales</taxon>
        <taxon>Lachnospiraceae</taxon>
        <taxon>Enterocloster</taxon>
    </lineage>
</organism>
<feature type="transmembrane region" description="Helical" evidence="13">
    <location>
        <begin position="60"/>
        <end position="80"/>
    </location>
</feature>
<keyword evidence="9 13" id="KW-1133">Transmembrane helix</keyword>
<feature type="transmembrane region" description="Helical" evidence="13">
    <location>
        <begin position="174"/>
        <end position="193"/>
    </location>
</feature>
<dbReference type="CDD" id="cd13137">
    <property type="entry name" value="MATE_NorM_like"/>
    <property type="match status" value="1"/>
</dbReference>
<dbReference type="InterPro" id="IPR048279">
    <property type="entry name" value="MdtK-like"/>
</dbReference>
<feature type="transmembrane region" description="Helical" evidence="13">
    <location>
        <begin position="325"/>
        <end position="348"/>
    </location>
</feature>
<feature type="transmembrane region" description="Helical" evidence="13">
    <location>
        <begin position="100"/>
        <end position="118"/>
    </location>
</feature>
<dbReference type="GO" id="GO:0015297">
    <property type="term" value="F:antiporter activity"/>
    <property type="evidence" value="ECO:0007669"/>
    <property type="project" value="UniProtKB-KW"/>
</dbReference>
<evidence type="ECO:0000256" key="8">
    <source>
        <dbReference type="ARBA" id="ARBA00022692"/>
    </source>
</evidence>
<keyword evidence="10" id="KW-0406">Ion transport</keyword>
<name>A0A9D2N0X9_9FIRM</name>
<dbReference type="NCBIfam" id="TIGR00797">
    <property type="entry name" value="matE"/>
    <property type="match status" value="1"/>
</dbReference>
<dbReference type="Pfam" id="PF01554">
    <property type="entry name" value="MatE"/>
    <property type="match status" value="2"/>
</dbReference>
<evidence type="ECO:0000256" key="3">
    <source>
        <dbReference type="ARBA" id="ARBA00010199"/>
    </source>
</evidence>
<evidence type="ECO:0000256" key="1">
    <source>
        <dbReference type="ARBA" id="ARBA00003408"/>
    </source>
</evidence>
<dbReference type="InterPro" id="IPR002528">
    <property type="entry name" value="MATE_fam"/>
</dbReference>
<evidence type="ECO:0000256" key="10">
    <source>
        <dbReference type="ARBA" id="ARBA00023065"/>
    </source>
</evidence>
<feature type="transmembrane region" description="Helical" evidence="13">
    <location>
        <begin position="199"/>
        <end position="217"/>
    </location>
</feature>
<keyword evidence="6" id="KW-0050">Antiport</keyword>
<feature type="transmembrane region" description="Helical" evidence="13">
    <location>
        <begin position="420"/>
        <end position="438"/>
    </location>
</feature>
<evidence type="ECO:0000256" key="9">
    <source>
        <dbReference type="ARBA" id="ARBA00022989"/>
    </source>
</evidence>
<dbReference type="EMBL" id="DWWT01000034">
    <property type="protein sequence ID" value="HJC06109.1"/>
    <property type="molecule type" value="Genomic_DNA"/>
</dbReference>
<comment type="subcellular location">
    <subcellularLocation>
        <location evidence="2">Cell membrane</location>
        <topology evidence="2">Multi-pass membrane protein</topology>
    </subcellularLocation>
</comment>
<evidence type="ECO:0000256" key="13">
    <source>
        <dbReference type="SAM" id="Phobius"/>
    </source>
</evidence>
<dbReference type="GO" id="GO:0042910">
    <property type="term" value="F:xenobiotic transmembrane transporter activity"/>
    <property type="evidence" value="ECO:0007669"/>
    <property type="project" value="InterPro"/>
</dbReference>
<evidence type="ECO:0000313" key="15">
    <source>
        <dbReference type="Proteomes" id="UP000823910"/>
    </source>
</evidence>
<reference evidence="14" key="1">
    <citation type="journal article" date="2021" name="PeerJ">
        <title>Extensive microbial diversity within the chicken gut microbiome revealed by metagenomics and culture.</title>
        <authorList>
            <person name="Gilroy R."/>
            <person name="Ravi A."/>
            <person name="Getino M."/>
            <person name="Pursley I."/>
            <person name="Horton D.L."/>
            <person name="Alikhan N.F."/>
            <person name="Baker D."/>
            <person name="Gharbi K."/>
            <person name="Hall N."/>
            <person name="Watson M."/>
            <person name="Adriaenssens E.M."/>
            <person name="Foster-Nyarko E."/>
            <person name="Jarju S."/>
            <person name="Secka A."/>
            <person name="Antonio M."/>
            <person name="Oren A."/>
            <person name="Chaudhuri R.R."/>
            <person name="La Ragione R."/>
            <person name="Hildebrand F."/>
            <person name="Pallen M.J."/>
        </authorList>
    </citation>
    <scope>NUCLEOTIDE SEQUENCE</scope>
    <source>
        <strain evidence="14">CHK180-15479</strain>
    </source>
</reference>
<keyword evidence="8 13" id="KW-0812">Transmembrane</keyword>